<evidence type="ECO:0000313" key="1">
    <source>
        <dbReference type="EMBL" id="BAW27125.1"/>
    </source>
</evidence>
<sequence length="205" mass="21643">MISHPQHTQAQTRSLLISGLFPNGELFSHEVHADSSYEAQIKVLAQCRYSDFGGDLDVTGLADAATGSSVQDALLSAGQDLLSEVEAVEYVIHTVQKSLDKGRIFSAGSASELSAFVEFFDLILSEAPHTFDGLCSGATVADDEEITLDFEDSSSAEFALVPADALLVLATAALEEGRAAAAYQVLTMASITRVALSKACIRALV</sequence>
<dbReference type="RefSeq" id="WP_004577634.1">
    <property type="nucleotide sequence ID" value="NZ_AP015031.1"/>
</dbReference>
<dbReference type="EMBL" id="MING01000087">
    <property type="protein sequence ID" value="POF99682.1"/>
    <property type="molecule type" value="Genomic_DNA"/>
</dbReference>
<dbReference type="Proteomes" id="UP000218731">
    <property type="component" value="Plasmid pKF715B"/>
</dbReference>
<name>A0A1L7NNR8_PSEPU</name>
<evidence type="ECO:0000313" key="2">
    <source>
        <dbReference type="EMBL" id="POF99682.1"/>
    </source>
</evidence>
<organism evidence="1 3">
    <name type="scientific">Pseudomonas putida</name>
    <name type="common">Arthrobacter siderocapsulatus</name>
    <dbReference type="NCBI Taxonomy" id="303"/>
    <lineage>
        <taxon>Bacteria</taxon>
        <taxon>Pseudomonadati</taxon>
        <taxon>Pseudomonadota</taxon>
        <taxon>Gammaproteobacteria</taxon>
        <taxon>Pseudomonadales</taxon>
        <taxon>Pseudomonadaceae</taxon>
        <taxon>Pseudomonas</taxon>
    </lineage>
</organism>
<evidence type="ECO:0000313" key="4">
    <source>
        <dbReference type="Proteomes" id="UP000237378"/>
    </source>
</evidence>
<dbReference type="Proteomes" id="UP000237378">
    <property type="component" value="Unassembled WGS sequence"/>
</dbReference>
<keyword evidence="1" id="KW-0614">Plasmid</keyword>
<evidence type="ECO:0000313" key="3">
    <source>
        <dbReference type="Proteomes" id="UP000218731"/>
    </source>
</evidence>
<protein>
    <submittedName>
        <fullName evidence="1">Uncharacterized protein</fullName>
    </submittedName>
</protein>
<dbReference type="EMBL" id="AP015031">
    <property type="protein sequence ID" value="BAW27125.1"/>
    <property type="molecule type" value="Genomic_DNA"/>
</dbReference>
<reference evidence="1 3" key="1">
    <citation type="submission" date="2015-11" db="EMBL/GenBank/DDBJ databases">
        <title>Complete genome sequencing of a biphenyl-degrading bacterium, Pseudomonas putida KF715 (=NBRC110667).</title>
        <authorList>
            <person name="Suenaga H."/>
            <person name="Fujihara N."/>
            <person name="Watanabe T."/>
            <person name="Hirose J."/>
            <person name="Kimura N."/>
            <person name="Yamazoe A."/>
            <person name="Hosoyama A."/>
            <person name="Shimodaira J."/>
            <person name="Furukawa K."/>
        </authorList>
    </citation>
    <scope>NUCLEOTIDE SEQUENCE [LARGE SCALE GENOMIC DNA]</scope>
    <source>
        <strain evidence="1 3">KF715</strain>
        <plasmid evidence="1">pKF715B</plasmid>
        <plasmid evidence="3">Plasmid pkf715b dna</plasmid>
    </source>
</reference>
<dbReference type="AlphaFoldDB" id="A0A1L7NNR8"/>
<accession>A0A1L7NNR8</accession>
<geneLocation type="plasmid" evidence="3">
    <name>pkf715b dna</name>
</geneLocation>
<reference evidence="2 4" key="3">
    <citation type="submission" date="2018-03" db="EMBL/GenBank/DDBJ databases">
        <title>Draft genome of Pseudomonas putida strain KH-18-2.</title>
        <authorList>
            <person name="Yoshizawa S."/>
            <person name="Khan N.H."/>
            <person name="Nishimura M."/>
            <person name="Chiura H.X."/>
            <person name="Ogura Y."/>
            <person name="Hayashi T."/>
            <person name="Kogure K."/>
        </authorList>
    </citation>
    <scope>NUCLEOTIDE SEQUENCE [LARGE SCALE GENOMIC DNA]</scope>
    <source>
        <strain evidence="2 4">KH-18-2</strain>
    </source>
</reference>
<proteinExistence type="predicted"/>
<reference evidence="2 4" key="2">
    <citation type="submission" date="2016-08" db="EMBL/GenBank/DDBJ databases">
        <authorList>
            <person name="Seilhamer J.J."/>
        </authorList>
    </citation>
    <scope>NUCLEOTIDE SEQUENCE [LARGE SCALE GENOMIC DNA]</scope>
    <source>
        <strain evidence="2 4">KH-18-2</strain>
    </source>
</reference>
<geneLocation type="plasmid" evidence="1">
    <name>pKF715B</name>
</geneLocation>
<gene>
    <name evidence="2" type="ORF">BGP82_27970</name>
    <name evidence="1" type="ORF">KF715C_pB190</name>
</gene>